<evidence type="ECO:0000313" key="2">
    <source>
        <dbReference type="Proteomes" id="UP001066276"/>
    </source>
</evidence>
<reference evidence="1" key="1">
    <citation type="journal article" date="2022" name="bioRxiv">
        <title>Sequencing and chromosome-scale assembly of the giantPleurodeles waltlgenome.</title>
        <authorList>
            <person name="Brown T."/>
            <person name="Elewa A."/>
            <person name="Iarovenko S."/>
            <person name="Subramanian E."/>
            <person name="Araus A.J."/>
            <person name="Petzold A."/>
            <person name="Susuki M."/>
            <person name="Suzuki K.-i.T."/>
            <person name="Hayashi T."/>
            <person name="Toyoda A."/>
            <person name="Oliveira C."/>
            <person name="Osipova E."/>
            <person name="Leigh N.D."/>
            <person name="Simon A."/>
            <person name="Yun M.H."/>
        </authorList>
    </citation>
    <scope>NUCLEOTIDE SEQUENCE</scope>
    <source>
        <strain evidence="1">20211129_DDA</strain>
        <tissue evidence="1">Liver</tissue>
    </source>
</reference>
<feature type="non-terminal residue" evidence="1">
    <location>
        <position position="60"/>
    </location>
</feature>
<sequence length="60" mass="6507">RGGQGGPSSMFDRLLTSRPIRIEDGRDVRGRREGRVRKRSAKTRIGGVLAGSSWASLLVA</sequence>
<proteinExistence type="predicted"/>
<dbReference type="EMBL" id="JANPWB010000004">
    <property type="protein sequence ID" value="KAJ1194629.1"/>
    <property type="molecule type" value="Genomic_DNA"/>
</dbReference>
<dbReference type="AlphaFoldDB" id="A0AAV7UZT8"/>
<protein>
    <submittedName>
        <fullName evidence="1">Uncharacterized protein</fullName>
    </submittedName>
</protein>
<dbReference type="Proteomes" id="UP001066276">
    <property type="component" value="Chromosome 2_2"/>
</dbReference>
<comment type="caution">
    <text evidence="1">The sequence shown here is derived from an EMBL/GenBank/DDBJ whole genome shotgun (WGS) entry which is preliminary data.</text>
</comment>
<organism evidence="1 2">
    <name type="scientific">Pleurodeles waltl</name>
    <name type="common">Iberian ribbed newt</name>
    <dbReference type="NCBI Taxonomy" id="8319"/>
    <lineage>
        <taxon>Eukaryota</taxon>
        <taxon>Metazoa</taxon>
        <taxon>Chordata</taxon>
        <taxon>Craniata</taxon>
        <taxon>Vertebrata</taxon>
        <taxon>Euteleostomi</taxon>
        <taxon>Amphibia</taxon>
        <taxon>Batrachia</taxon>
        <taxon>Caudata</taxon>
        <taxon>Salamandroidea</taxon>
        <taxon>Salamandridae</taxon>
        <taxon>Pleurodelinae</taxon>
        <taxon>Pleurodeles</taxon>
    </lineage>
</organism>
<name>A0AAV7UZT8_PLEWA</name>
<gene>
    <name evidence="1" type="ORF">NDU88_003917</name>
</gene>
<accession>A0AAV7UZT8</accession>
<evidence type="ECO:0000313" key="1">
    <source>
        <dbReference type="EMBL" id="KAJ1194629.1"/>
    </source>
</evidence>
<feature type="non-terminal residue" evidence="1">
    <location>
        <position position="1"/>
    </location>
</feature>
<keyword evidence="2" id="KW-1185">Reference proteome</keyword>